<dbReference type="Proteomes" id="UP001201812">
    <property type="component" value="Unassembled WGS sequence"/>
</dbReference>
<feature type="compositionally biased region" description="Polar residues" evidence="1">
    <location>
        <begin position="87"/>
        <end position="96"/>
    </location>
</feature>
<dbReference type="EMBL" id="JAKKPZ010000012">
    <property type="protein sequence ID" value="KAI1714832.1"/>
    <property type="molecule type" value="Genomic_DNA"/>
</dbReference>
<evidence type="ECO:0000313" key="3">
    <source>
        <dbReference type="Proteomes" id="UP001201812"/>
    </source>
</evidence>
<gene>
    <name evidence="2" type="ORF">DdX_08100</name>
</gene>
<reference evidence="2" key="1">
    <citation type="submission" date="2022-01" db="EMBL/GenBank/DDBJ databases">
        <title>Genome Sequence Resource for Two Populations of Ditylenchus destructor, the Migratory Endoparasitic Phytonematode.</title>
        <authorList>
            <person name="Zhang H."/>
            <person name="Lin R."/>
            <person name="Xie B."/>
        </authorList>
    </citation>
    <scope>NUCLEOTIDE SEQUENCE</scope>
    <source>
        <strain evidence="2">BazhouSP</strain>
    </source>
</reference>
<organism evidence="2 3">
    <name type="scientific">Ditylenchus destructor</name>
    <dbReference type="NCBI Taxonomy" id="166010"/>
    <lineage>
        <taxon>Eukaryota</taxon>
        <taxon>Metazoa</taxon>
        <taxon>Ecdysozoa</taxon>
        <taxon>Nematoda</taxon>
        <taxon>Chromadorea</taxon>
        <taxon>Rhabditida</taxon>
        <taxon>Tylenchina</taxon>
        <taxon>Tylenchomorpha</taxon>
        <taxon>Sphaerularioidea</taxon>
        <taxon>Anguinidae</taxon>
        <taxon>Anguininae</taxon>
        <taxon>Ditylenchus</taxon>
    </lineage>
</organism>
<comment type="caution">
    <text evidence="2">The sequence shown here is derived from an EMBL/GenBank/DDBJ whole genome shotgun (WGS) entry which is preliminary data.</text>
</comment>
<feature type="region of interest" description="Disordered" evidence="1">
    <location>
        <begin position="68"/>
        <end position="96"/>
    </location>
</feature>
<sequence length="96" mass="11022">MEYRWNTLLFRIFTPNKLVTAYRTCLKWLMKFGAADIHMGEGVSLDEIKAKLPCLKKYYARGKIGVKEEKEGEQKTQALKPPAHQAPNASVSFYVQ</sequence>
<protein>
    <submittedName>
        <fullName evidence="2">Uncharacterized protein</fullName>
    </submittedName>
</protein>
<proteinExistence type="predicted"/>
<evidence type="ECO:0000256" key="1">
    <source>
        <dbReference type="SAM" id="MobiDB-lite"/>
    </source>
</evidence>
<keyword evidence="3" id="KW-1185">Reference proteome</keyword>
<accession>A0AAD4N3V0</accession>
<name>A0AAD4N3V0_9BILA</name>
<evidence type="ECO:0000313" key="2">
    <source>
        <dbReference type="EMBL" id="KAI1714832.1"/>
    </source>
</evidence>
<dbReference type="AlphaFoldDB" id="A0AAD4N3V0"/>